<evidence type="ECO:0000313" key="5">
    <source>
        <dbReference type="Proteomes" id="UP000663829"/>
    </source>
</evidence>
<evidence type="ECO:0000313" key="1">
    <source>
        <dbReference type="EMBL" id="CAF0935110.1"/>
    </source>
</evidence>
<reference evidence="1" key="1">
    <citation type="submission" date="2021-02" db="EMBL/GenBank/DDBJ databases">
        <authorList>
            <person name="Nowell W R."/>
        </authorList>
    </citation>
    <scope>NUCLEOTIDE SEQUENCE</scope>
</reference>
<dbReference type="Proteomes" id="UP000681722">
    <property type="component" value="Unassembled WGS sequence"/>
</dbReference>
<evidence type="ECO:0000313" key="2">
    <source>
        <dbReference type="EMBL" id="CAF1085764.1"/>
    </source>
</evidence>
<proteinExistence type="predicted"/>
<comment type="caution">
    <text evidence="1">The sequence shown here is derived from an EMBL/GenBank/DDBJ whole genome shotgun (WGS) entry which is preliminary data.</text>
</comment>
<dbReference type="EMBL" id="CAJOBC010002048">
    <property type="protein sequence ID" value="CAF3712476.1"/>
    <property type="molecule type" value="Genomic_DNA"/>
</dbReference>
<organism evidence="1 5">
    <name type="scientific">Didymodactylos carnosus</name>
    <dbReference type="NCBI Taxonomy" id="1234261"/>
    <lineage>
        <taxon>Eukaryota</taxon>
        <taxon>Metazoa</taxon>
        <taxon>Spiralia</taxon>
        <taxon>Gnathifera</taxon>
        <taxon>Rotifera</taxon>
        <taxon>Eurotatoria</taxon>
        <taxon>Bdelloidea</taxon>
        <taxon>Philodinida</taxon>
        <taxon>Philodinidae</taxon>
        <taxon>Didymodactylos</taxon>
    </lineage>
</organism>
<dbReference type="Proteomes" id="UP000682733">
    <property type="component" value="Unassembled WGS sequence"/>
</dbReference>
<dbReference type="EMBL" id="CAJNOK010009289">
    <property type="protein sequence ID" value="CAF1085764.1"/>
    <property type="molecule type" value="Genomic_DNA"/>
</dbReference>
<dbReference type="Proteomes" id="UP000663829">
    <property type="component" value="Unassembled WGS sequence"/>
</dbReference>
<dbReference type="EMBL" id="CAJNOQ010002048">
    <property type="protein sequence ID" value="CAF0935110.1"/>
    <property type="molecule type" value="Genomic_DNA"/>
</dbReference>
<keyword evidence="5" id="KW-1185">Reference proteome</keyword>
<protein>
    <submittedName>
        <fullName evidence="1">Uncharacterized protein</fullName>
    </submittedName>
</protein>
<gene>
    <name evidence="1" type="ORF">GPM918_LOCUS10397</name>
    <name evidence="2" type="ORF">OVA965_LOCUS18589</name>
    <name evidence="3" type="ORF">SRO942_LOCUS10398</name>
    <name evidence="4" type="ORF">TMI583_LOCUS18602</name>
</gene>
<feature type="non-terminal residue" evidence="1">
    <location>
        <position position="1"/>
    </location>
</feature>
<dbReference type="AlphaFoldDB" id="A0A814C4G2"/>
<evidence type="ECO:0000313" key="3">
    <source>
        <dbReference type="EMBL" id="CAF3712476.1"/>
    </source>
</evidence>
<accession>A0A814C4G2</accession>
<name>A0A814C4G2_9BILA</name>
<dbReference type="EMBL" id="CAJOBA010009307">
    <property type="protein sequence ID" value="CAF3848250.1"/>
    <property type="molecule type" value="Genomic_DNA"/>
</dbReference>
<sequence length="135" mass="14999">MSVIPKNSGLSSPSISSRNPSYFHLDIKTSPITTPRLVSGPSIDIPVEIDDEDEQKWENVRFGRHRQSSVIQKKFKQFRQTSSAQLSTLAAVIIQAPRINSVLRQSTAVKDNLSGTNIAFDQNQEIQGQTLLHLA</sequence>
<evidence type="ECO:0000313" key="4">
    <source>
        <dbReference type="EMBL" id="CAF3848250.1"/>
    </source>
</evidence>
<dbReference type="Proteomes" id="UP000677228">
    <property type="component" value="Unassembled WGS sequence"/>
</dbReference>